<name>A0A0F8XMD9_9ZZZZ</name>
<comment type="caution">
    <text evidence="1">The sequence shown here is derived from an EMBL/GenBank/DDBJ whole genome shotgun (WGS) entry which is preliminary data.</text>
</comment>
<dbReference type="AlphaFoldDB" id="A0A0F8XMD9"/>
<gene>
    <name evidence="1" type="ORF">LCGC14_3005710</name>
</gene>
<protein>
    <submittedName>
        <fullName evidence="1">Uncharacterized protein</fullName>
    </submittedName>
</protein>
<sequence length="59" mass="6348">MNKEGLKLIVVGIAASWYFKGYRVVVWLVGGWSSKGGEVGIVLPGAGKAGYCFRDFIPV</sequence>
<organism evidence="1">
    <name type="scientific">marine sediment metagenome</name>
    <dbReference type="NCBI Taxonomy" id="412755"/>
    <lineage>
        <taxon>unclassified sequences</taxon>
        <taxon>metagenomes</taxon>
        <taxon>ecological metagenomes</taxon>
    </lineage>
</organism>
<dbReference type="EMBL" id="LAZR01062062">
    <property type="protein sequence ID" value="KKK62300.1"/>
    <property type="molecule type" value="Genomic_DNA"/>
</dbReference>
<evidence type="ECO:0000313" key="1">
    <source>
        <dbReference type="EMBL" id="KKK62300.1"/>
    </source>
</evidence>
<reference evidence="1" key="1">
    <citation type="journal article" date="2015" name="Nature">
        <title>Complex archaea that bridge the gap between prokaryotes and eukaryotes.</title>
        <authorList>
            <person name="Spang A."/>
            <person name="Saw J.H."/>
            <person name="Jorgensen S.L."/>
            <person name="Zaremba-Niedzwiedzka K."/>
            <person name="Martijn J."/>
            <person name="Lind A.E."/>
            <person name="van Eijk R."/>
            <person name="Schleper C."/>
            <person name="Guy L."/>
            <person name="Ettema T.J."/>
        </authorList>
    </citation>
    <scope>NUCLEOTIDE SEQUENCE</scope>
</reference>
<accession>A0A0F8XMD9</accession>
<proteinExistence type="predicted"/>